<comment type="caution">
    <text evidence="7">The sequence shown here is derived from an EMBL/GenBank/DDBJ whole genome shotgun (WGS) entry which is preliminary data.</text>
</comment>
<dbReference type="PROSITE" id="PS50865">
    <property type="entry name" value="ZF_MYND_2"/>
    <property type="match status" value="1"/>
</dbReference>
<dbReference type="PROSITE" id="PS01360">
    <property type="entry name" value="ZF_MYND_1"/>
    <property type="match status" value="1"/>
</dbReference>
<dbReference type="PANTHER" id="PTHR46533">
    <property type="entry name" value="ZINC FINGER MYND DOMAIN-CONTAINING PROTEIN 12"/>
    <property type="match status" value="1"/>
</dbReference>
<evidence type="ECO:0000256" key="1">
    <source>
        <dbReference type="ARBA" id="ARBA00022723"/>
    </source>
</evidence>
<dbReference type="SUPFAM" id="SSF48452">
    <property type="entry name" value="TPR-like"/>
    <property type="match status" value="1"/>
</dbReference>
<organism evidence="7 8">
    <name type="scientific">Astyanax mexicanus</name>
    <name type="common">Blind cave fish</name>
    <name type="synonym">Astyanax fasciatus mexicanus</name>
    <dbReference type="NCBI Taxonomy" id="7994"/>
    <lineage>
        <taxon>Eukaryota</taxon>
        <taxon>Metazoa</taxon>
        <taxon>Chordata</taxon>
        <taxon>Craniata</taxon>
        <taxon>Vertebrata</taxon>
        <taxon>Euteleostomi</taxon>
        <taxon>Actinopterygii</taxon>
        <taxon>Neopterygii</taxon>
        <taxon>Teleostei</taxon>
        <taxon>Ostariophysi</taxon>
        <taxon>Characiformes</taxon>
        <taxon>Characoidei</taxon>
        <taxon>Acestrorhamphidae</taxon>
        <taxon>Acestrorhamphinae</taxon>
        <taxon>Astyanax</taxon>
    </lineage>
</organism>
<feature type="domain" description="MYND-type" evidence="6">
    <location>
        <begin position="23"/>
        <end position="60"/>
    </location>
</feature>
<dbReference type="OrthoDB" id="3174329at2759"/>
<dbReference type="Proteomes" id="UP000752171">
    <property type="component" value="Unassembled WGS sequence"/>
</dbReference>
<reference evidence="7 8" key="1">
    <citation type="submission" date="2021-07" db="EMBL/GenBank/DDBJ databases">
        <authorList>
            <person name="Imarazene B."/>
            <person name="Zahm M."/>
            <person name="Klopp C."/>
            <person name="Cabau C."/>
            <person name="Beille S."/>
            <person name="Jouanno E."/>
            <person name="Castinel A."/>
            <person name="Lluch J."/>
            <person name="Gil L."/>
            <person name="Kuchtly C."/>
            <person name="Lopez Roques C."/>
            <person name="Donnadieu C."/>
            <person name="Parrinello H."/>
            <person name="Journot L."/>
            <person name="Du K."/>
            <person name="Schartl M."/>
            <person name="Retaux S."/>
            <person name="Guiguen Y."/>
        </authorList>
    </citation>
    <scope>NUCLEOTIDE SEQUENCE [LARGE SCALE GENOMIC DNA]</scope>
    <source>
        <strain evidence="7">Pach_M1</strain>
        <tissue evidence="7">Testis</tissue>
    </source>
</reference>
<keyword evidence="3" id="KW-0862">Zinc</keyword>
<dbReference type="PANTHER" id="PTHR46533:SF1">
    <property type="entry name" value="ZINC FINGER MYND DOMAIN-CONTAINING PROTEIN 12"/>
    <property type="match status" value="1"/>
</dbReference>
<evidence type="ECO:0000313" key="8">
    <source>
        <dbReference type="Proteomes" id="UP000752171"/>
    </source>
</evidence>
<dbReference type="InterPro" id="IPR011990">
    <property type="entry name" value="TPR-like_helical_dom_sf"/>
</dbReference>
<dbReference type="Pfam" id="PF01753">
    <property type="entry name" value="zf-MYND"/>
    <property type="match status" value="1"/>
</dbReference>
<evidence type="ECO:0000313" key="7">
    <source>
        <dbReference type="EMBL" id="KAG9270839.1"/>
    </source>
</evidence>
<sequence>MEKSKMSESINPLASPKGVKRLCELCQKPAHLRCSHCRVTFYCDAAHQQADWNSIHKKACELLIHIRAPVPYLPLKADRDHQQTLAQKRLEQLMEVSRAEARVQVVEGRYTESLPAAQLSLHCAIDLYGHDAVELVPAYLLLAEANMGSGSLSKAQSYLSQAEWTVLKTPDCSRTVLLELHRNLGRLHTFTGSYQSALLHFANYVYYASEEFGLNSTETARGYFMMADVFGKQEKPDIASSLYSQVASTWHTHLSELFELRSQRGAQGEPCFDKAQCAEVDQMLRVMLEAHEQQQQQQHQDARAHPARSDSLPQAAVLSHSRAMLWFLCSNSSKALGFGRKALDCIQQCEQNSLAESIQSLINQAEDHLNTSTLSGSSPDRD</sequence>
<dbReference type="SUPFAM" id="SSF144232">
    <property type="entry name" value="HIT/MYND zinc finger-like"/>
    <property type="match status" value="1"/>
</dbReference>
<dbReference type="InterPro" id="IPR002893">
    <property type="entry name" value="Znf_MYND"/>
</dbReference>
<evidence type="ECO:0000256" key="2">
    <source>
        <dbReference type="ARBA" id="ARBA00022771"/>
    </source>
</evidence>
<accession>A0A8T2LH61</accession>
<feature type="region of interest" description="Disordered" evidence="5">
    <location>
        <begin position="290"/>
        <end position="313"/>
    </location>
</feature>
<keyword evidence="1" id="KW-0479">Metal-binding</keyword>
<evidence type="ECO:0000259" key="6">
    <source>
        <dbReference type="PROSITE" id="PS50865"/>
    </source>
</evidence>
<dbReference type="GO" id="GO:0008270">
    <property type="term" value="F:zinc ion binding"/>
    <property type="evidence" value="ECO:0007669"/>
    <property type="project" value="UniProtKB-KW"/>
</dbReference>
<dbReference type="EMBL" id="JAICCE010000012">
    <property type="protein sequence ID" value="KAG9270839.1"/>
    <property type="molecule type" value="Genomic_DNA"/>
</dbReference>
<gene>
    <name evidence="7" type="primary">ZMYND12</name>
    <name evidence="7" type="ORF">AMEX_G15840</name>
</gene>
<evidence type="ECO:0000256" key="5">
    <source>
        <dbReference type="SAM" id="MobiDB-lite"/>
    </source>
</evidence>
<name>A0A8T2LH61_ASTMX</name>
<evidence type="ECO:0000256" key="3">
    <source>
        <dbReference type="ARBA" id="ARBA00022833"/>
    </source>
</evidence>
<protein>
    <submittedName>
        <fullName evidence="7">Zinc finger MYND domain-containing protein 12</fullName>
    </submittedName>
</protein>
<dbReference type="Gene3D" id="6.10.140.2220">
    <property type="match status" value="1"/>
</dbReference>
<dbReference type="AlphaFoldDB" id="A0A8T2LH61"/>
<evidence type="ECO:0000256" key="4">
    <source>
        <dbReference type="PROSITE-ProRule" id="PRU00134"/>
    </source>
</evidence>
<dbReference type="Gene3D" id="1.25.40.10">
    <property type="entry name" value="Tetratricopeptide repeat domain"/>
    <property type="match status" value="1"/>
</dbReference>
<keyword evidence="2 4" id="KW-0863">Zinc-finger</keyword>
<proteinExistence type="predicted"/>
<dbReference type="InterPro" id="IPR053248">
    <property type="entry name" value="Zinc_finger_MYND_domain"/>
</dbReference>